<feature type="region of interest" description="Disordered" evidence="7">
    <location>
        <begin position="244"/>
        <end position="276"/>
    </location>
</feature>
<evidence type="ECO:0000256" key="7">
    <source>
        <dbReference type="SAM" id="MobiDB-lite"/>
    </source>
</evidence>
<evidence type="ECO:0000256" key="4">
    <source>
        <dbReference type="ARBA" id="ARBA00022692"/>
    </source>
</evidence>
<proteinExistence type="inferred from homology"/>
<dbReference type="EMBL" id="JAOQJX010000027">
    <property type="protein sequence ID" value="MCU6748618.1"/>
    <property type="molecule type" value="Genomic_DNA"/>
</dbReference>
<feature type="transmembrane region" description="Helical" evidence="8">
    <location>
        <begin position="90"/>
        <end position="110"/>
    </location>
</feature>
<dbReference type="PROSITE" id="PS51352">
    <property type="entry name" value="THIOREDOXIN_2"/>
    <property type="match status" value="1"/>
</dbReference>
<keyword evidence="3" id="KW-1003">Cell membrane</keyword>
<comment type="similarity">
    <text evidence="2">Belongs to the DsbD family.</text>
</comment>
<gene>
    <name evidence="10" type="ORF">OCV51_13300</name>
</gene>
<dbReference type="RefSeq" id="WP_059069136.1">
    <property type="nucleotide sequence ID" value="NZ_JAOQJX010000027.1"/>
</dbReference>
<dbReference type="PANTHER" id="PTHR31272">
    <property type="entry name" value="CYTOCHROME C-TYPE BIOGENESIS PROTEIN HI_1454-RELATED"/>
    <property type="match status" value="1"/>
</dbReference>
<dbReference type="Proteomes" id="UP001652394">
    <property type="component" value="Unassembled WGS sequence"/>
</dbReference>
<evidence type="ECO:0000256" key="5">
    <source>
        <dbReference type="ARBA" id="ARBA00022989"/>
    </source>
</evidence>
<protein>
    <submittedName>
        <fullName evidence="10">Redoxin domain-containing protein</fullName>
    </submittedName>
</protein>
<dbReference type="InterPro" id="IPR051790">
    <property type="entry name" value="Cytochrome_c-biogenesis_DsbD"/>
</dbReference>
<feature type="transmembrane region" description="Helical" evidence="8">
    <location>
        <begin position="131"/>
        <end position="149"/>
    </location>
</feature>
<sequence length="417" mass="45599">MGFELEASVPAITVFLQGLLSFFSPCVLPLVPLYLGYLSGGIQGESDFSKHRGKLLLNTVCFVLGISAAFFLMGAGVSAAGSFLHKYQMVFAKAGGILIVLFGFYQLGVFGKSKVLGNEHRLPIHLEKLTMSPFTALLFGFTFSFAWTPCVGPALASVLVMAGSAQTQAAGFLLIGVYTAGFVLPFLAVGLFTAKVLAFFKKHGNVVRYTVKAGGVLMILMGLMMFTGKMNAVTGYLSGAKTPQAVSEKEEETAEKEDRQAEQKADGQEKKAEHDFTLKDQYGEEHTLSDYKGKVVFLNFWATWCPPCRAEMPDIQKLYEEYTGEDEEVVILGIAAPEYGNETDEAGIIQFMKENGYTYPVVMDVDGGVFSRYGITAYPTTFMIDKKGEIFGYAQGQLSEDVMRSIIQQTLEGKKDE</sequence>
<comment type="caution">
    <text evidence="10">The sequence shown here is derived from an EMBL/GenBank/DDBJ whole genome shotgun (WGS) entry which is preliminary data.</text>
</comment>
<accession>A0ABT2TEA5</accession>
<dbReference type="InterPro" id="IPR017937">
    <property type="entry name" value="Thioredoxin_CS"/>
</dbReference>
<dbReference type="InterPro" id="IPR036249">
    <property type="entry name" value="Thioredoxin-like_sf"/>
</dbReference>
<feature type="transmembrane region" description="Helical" evidence="8">
    <location>
        <begin position="12"/>
        <end position="35"/>
    </location>
</feature>
<keyword evidence="6 8" id="KW-0472">Membrane</keyword>
<organism evidence="10 11">
    <name type="scientific">Faecalicatena acetigenes</name>
    <dbReference type="NCBI Taxonomy" id="2981790"/>
    <lineage>
        <taxon>Bacteria</taxon>
        <taxon>Bacillati</taxon>
        <taxon>Bacillota</taxon>
        <taxon>Clostridia</taxon>
        <taxon>Lachnospirales</taxon>
        <taxon>Lachnospiraceae</taxon>
        <taxon>Faecalicatena</taxon>
    </lineage>
</organism>
<evidence type="ECO:0000256" key="6">
    <source>
        <dbReference type="ARBA" id="ARBA00023136"/>
    </source>
</evidence>
<feature type="transmembrane region" description="Helical" evidence="8">
    <location>
        <begin position="55"/>
        <end position="84"/>
    </location>
</feature>
<reference evidence="10 11" key="1">
    <citation type="journal article" date="2021" name="ISME Commun">
        <title>Automated analysis of genomic sequences facilitates high-throughput and comprehensive description of bacteria.</title>
        <authorList>
            <person name="Hitch T.C.A."/>
        </authorList>
    </citation>
    <scope>NUCLEOTIDE SEQUENCE [LARGE SCALE GENOMIC DNA]</scope>
    <source>
        <strain evidence="10 11">H2_18</strain>
    </source>
</reference>
<dbReference type="CDD" id="cd02966">
    <property type="entry name" value="TlpA_like_family"/>
    <property type="match status" value="1"/>
</dbReference>
<dbReference type="Pfam" id="PF00578">
    <property type="entry name" value="AhpC-TSA"/>
    <property type="match status" value="1"/>
</dbReference>
<evidence type="ECO:0000313" key="11">
    <source>
        <dbReference type="Proteomes" id="UP001652394"/>
    </source>
</evidence>
<evidence type="ECO:0000256" key="3">
    <source>
        <dbReference type="ARBA" id="ARBA00022475"/>
    </source>
</evidence>
<dbReference type="SUPFAM" id="SSF52833">
    <property type="entry name" value="Thioredoxin-like"/>
    <property type="match status" value="1"/>
</dbReference>
<feature type="transmembrane region" description="Helical" evidence="8">
    <location>
        <begin position="206"/>
        <end position="226"/>
    </location>
</feature>
<feature type="compositionally biased region" description="Basic and acidic residues" evidence="7">
    <location>
        <begin position="256"/>
        <end position="276"/>
    </location>
</feature>
<evidence type="ECO:0000256" key="8">
    <source>
        <dbReference type="SAM" id="Phobius"/>
    </source>
</evidence>
<feature type="domain" description="Thioredoxin" evidence="9">
    <location>
        <begin position="267"/>
        <end position="412"/>
    </location>
</feature>
<feature type="transmembrane region" description="Helical" evidence="8">
    <location>
        <begin position="169"/>
        <end position="194"/>
    </location>
</feature>
<keyword evidence="4 8" id="KW-0812">Transmembrane</keyword>
<keyword evidence="5 8" id="KW-1133">Transmembrane helix</keyword>
<evidence type="ECO:0000313" key="10">
    <source>
        <dbReference type="EMBL" id="MCU6748618.1"/>
    </source>
</evidence>
<dbReference type="PANTHER" id="PTHR31272:SF4">
    <property type="entry name" value="CYTOCHROME C-TYPE BIOGENESIS PROTEIN HI_1454-RELATED"/>
    <property type="match status" value="1"/>
</dbReference>
<evidence type="ECO:0000256" key="1">
    <source>
        <dbReference type="ARBA" id="ARBA00004651"/>
    </source>
</evidence>
<dbReference type="PROSITE" id="PS00194">
    <property type="entry name" value="THIOREDOXIN_1"/>
    <property type="match status" value="1"/>
</dbReference>
<name>A0ABT2TEA5_9FIRM</name>
<comment type="subcellular location">
    <subcellularLocation>
        <location evidence="1">Cell membrane</location>
        <topology evidence="1">Multi-pass membrane protein</topology>
    </subcellularLocation>
</comment>
<evidence type="ECO:0000256" key="2">
    <source>
        <dbReference type="ARBA" id="ARBA00006143"/>
    </source>
</evidence>
<dbReference type="InterPro" id="IPR000866">
    <property type="entry name" value="AhpC/TSA"/>
</dbReference>
<evidence type="ECO:0000259" key="9">
    <source>
        <dbReference type="PROSITE" id="PS51352"/>
    </source>
</evidence>
<keyword evidence="11" id="KW-1185">Reference proteome</keyword>
<dbReference type="InterPro" id="IPR013766">
    <property type="entry name" value="Thioredoxin_domain"/>
</dbReference>
<dbReference type="InterPro" id="IPR003834">
    <property type="entry name" value="Cyt_c_assmbl_TM_dom"/>
</dbReference>
<dbReference type="Pfam" id="PF02683">
    <property type="entry name" value="DsbD_TM"/>
    <property type="match status" value="1"/>
</dbReference>
<dbReference type="Gene3D" id="3.40.30.10">
    <property type="entry name" value="Glutaredoxin"/>
    <property type="match status" value="1"/>
</dbReference>